<dbReference type="Pfam" id="PF04304">
    <property type="entry name" value="DUF454"/>
    <property type="match status" value="1"/>
</dbReference>
<keyword evidence="1" id="KW-1133">Transmembrane helix</keyword>
<accession>R9T635</accession>
<dbReference type="PANTHER" id="PTHR35813:SF1">
    <property type="entry name" value="INNER MEMBRANE PROTEIN YBAN"/>
    <property type="match status" value="1"/>
</dbReference>
<keyword evidence="1" id="KW-0472">Membrane</keyword>
<feature type="transmembrane region" description="Helical" evidence="1">
    <location>
        <begin position="97"/>
        <end position="116"/>
    </location>
</feature>
<dbReference type="PIRSF" id="PIRSF016789">
    <property type="entry name" value="DUF454"/>
    <property type="match status" value="1"/>
</dbReference>
<proteinExistence type="predicted"/>
<dbReference type="PANTHER" id="PTHR35813">
    <property type="entry name" value="INNER MEMBRANE PROTEIN YBAN"/>
    <property type="match status" value="1"/>
</dbReference>
<sequence>MKRTVCTILGTIAVMLGAVGIVLPVMPTVPFILAAAALFSAGNPKMHDWLINTKHFGPFIENYQSGRGIPRQLKFKTLVFLWIMLSISMFFTYKNSIVLLILIIVGILVSVHILTIKTQTTAD</sequence>
<dbReference type="GeneID" id="41323513"/>
<keyword evidence="1" id="KW-0812">Transmembrane</keyword>
<dbReference type="Proteomes" id="UP000014070">
    <property type="component" value="Chromosome"/>
</dbReference>
<keyword evidence="3" id="KW-1185">Reference proteome</keyword>
<dbReference type="RefSeq" id="WP_020448982.1">
    <property type="nucleotide sequence ID" value="NC_021353.1"/>
</dbReference>
<dbReference type="GO" id="GO:0005886">
    <property type="term" value="C:plasma membrane"/>
    <property type="evidence" value="ECO:0007669"/>
    <property type="project" value="TreeGrafter"/>
</dbReference>
<dbReference type="EMBL" id="CP005934">
    <property type="protein sequence ID" value="AGN26457.1"/>
    <property type="molecule type" value="Genomic_DNA"/>
</dbReference>
<dbReference type="InParanoid" id="R9T635"/>
<organism evidence="2 3">
    <name type="scientific">Methanomassiliicoccus intestinalis (strain Issoire-Mx1)</name>
    <dbReference type="NCBI Taxonomy" id="1295009"/>
    <lineage>
        <taxon>Archaea</taxon>
        <taxon>Methanobacteriati</taxon>
        <taxon>Thermoplasmatota</taxon>
        <taxon>Thermoplasmata</taxon>
        <taxon>Methanomassiliicoccales</taxon>
        <taxon>Methanomassiliicoccaceae</taxon>
        <taxon>Methanomassiliicoccus</taxon>
    </lineage>
</organism>
<dbReference type="OrthoDB" id="77987at2157"/>
<dbReference type="HOGENOM" id="CLU_113299_1_0_2"/>
<dbReference type="AlphaFoldDB" id="R9T635"/>
<dbReference type="InterPro" id="IPR007401">
    <property type="entry name" value="DUF454"/>
</dbReference>
<protein>
    <recommendedName>
        <fullName evidence="4">DUF454 domain-containing protein</fullName>
    </recommendedName>
</protein>
<evidence type="ECO:0008006" key="4">
    <source>
        <dbReference type="Google" id="ProtNLM"/>
    </source>
</evidence>
<evidence type="ECO:0000256" key="1">
    <source>
        <dbReference type="SAM" id="Phobius"/>
    </source>
</evidence>
<feature type="transmembrane region" description="Helical" evidence="1">
    <location>
        <begin position="12"/>
        <end position="39"/>
    </location>
</feature>
<gene>
    <name evidence="2" type="ORF">MMINT_11170</name>
</gene>
<evidence type="ECO:0000313" key="3">
    <source>
        <dbReference type="Proteomes" id="UP000014070"/>
    </source>
</evidence>
<reference evidence="2 3" key="1">
    <citation type="journal article" date="2013" name="Genome Announc.">
        <title>Genome sequence of 'Candidatus Methanomassiliicoccus intestinalis' Issoire-Mx1, a third thermoplasmatales-related methanogenic archaeon from human feces.</title>
        <authorList>
            <person name="Borrel G."/>
            <person name="Harris H.M."/>
            <person name="Parisot N."/>
            <person name="Gaci N."/>
            <person name="Tottey W."/>
            <person name="Mihajlovski A."/>
            <person name="Deane J."/>
            <person name="Gribaldo S."/>
            <person name="Bardot O."/>
            <person name="Peyretaillade E."/>
            <person name="Peyret P."/>
            <person name="O'Toole P.W."/>
            <person name="Brugere J.F."/>
        </authorList>
    </citation>
    <scope>NUCLEOTIDE SEQUENCE [LARGE SCALE GENOMIC DNA]</scope>
    <source>
        <strain evidence="2 3">Issoire-Mx1</strain>
    </source>
</reference>
<evidence type="ECO:0000313" key="2">
    <source>
        <dbReference type="EMBL" id="AGN26457.1"/>
    </source>
</evidence>
<dbReference type="KEGG" id="mer:MMINT_11170"/>
<name>R9T635_METII</name>